<comment type="domain">
    <text evidence="9">The histidine box domains are involved in binding the catalytic metal ions.</text>
</comment>
<sequence length="105" mass="11911">MHRLEANEAQPWQPEGLPSSQQGHIQCTLHKKKSLPPITWGNFYRGINMISTLALTIVPIRLTPILAIYGAFTTPLYCSTLAWSILYYYFTGLGITSSYHCLWAH</sequence>
<reference evidence="12 13" key="1">
    <citation type="submission" date="2019-05" db="EMBL/GenBank/DDBJ databases">
        <title>Emergence of the Ug99 lineage of the wheat stem rust pathogen through somatic hybridization.</title>
        <authorList>
            <person name="Li F."/>
            <person name="Upadhyaya N.M."/>
            <person name="Sperschneider J."/>
            <person name="Matny O."/>
            <person name="Nguyen-Phuc H."/>
            <person name="Mago R."/>
            <person name="Raley C."/>
            <person name="Miller M.E."/>
            <person name="Silverstein K.A.T."/>
            <person name="Henningsen E."/>
            <person name="Hirsch C.D."/>
            <person name="Visser B."/>
            <person name="Pretorius Z.A."/>
            <person name="Steffenson B.J."/>
            <person name="Schwessinger B."/>
            <person name="Dodds P.N."/>
            <person name="Figueroa M."/>
        </authorList>
    </citation>
    <scope>NUCLEOTIDE SEQUENCE [LARGE SCALE GENOMIC DNA]</scope>
    <source>
        <strain evidence="12 13">Ug99</strain>
    </source>
</reference>
<evidence type="ECO:0000256" key="11">
    <source>
        <dbReference type="SAM" id="Phobius"/>
    </source>
</evidence>
<name>A0A5B0RNQ7_PUCGR</name>
<feature type="region of interest" description="Disordered" evidence="10">
    <location>
        <begin position="1"/>
        <end position="23"/>
    </location>
</feature>
<keyword evidence="8 11" id="KW-0472">Membrane</keyword>
<comment type="cofactor">
    <cofactor evidence="9">
        <name>Fe(2+)</name>
        <dbReference type="ChEBI" id="CHEBI:29033"/>
    </cofactor>
</comment>
<proteinExistence type="inferred from homology"/>
<keyword evidence="9" id="KW-0444">Lipid biosynthesis</keyword>
<evidence type="ECO:0000256" key="9">
    <source>
        <dbReference type="RuleBase" id="RU000581"/>
    </source>
</evidence>
<dbReference type="AlphaFoldDB" id="A0A5B0RNQ7"/>
<keyword evidence="7" id="KW-0443">Lipid metabolism</keyword>
<evidence type="ECO:0000313" key="12">
    <source>
        <dbReference type="EMBL" id="KAA1126433.1"/>
    </source>
</evidence>
<evidence type="ECO:0000256" key="5">
    <source>
        <dbReference type="ARBA" id="ARBA00022989"/>
    </source>
</evidence>
<evidence type="ECO:0000256" key="2">
    <source>
        <dbReference type="ARBA" id="ARBA00009295"/>
    </source>
</evidence>
<feature type="transmembrane region" description="Helical" evidence="11">
    <location>
        <begin position="42"/>
        <end position="60"/>
    </location>
</feature>
<accession>A0A5B0RNQ7</accession>
<comment type="subcellular location">
    <subcellularLocation>
        <location evidence="1">Membrane</location>
        <topology evidence="1">Multi-pass membrane protein</topology>
    </subcellularLocation>
</comment>
<keyword evidence="9" id="KW-0275">Fatty acid biosynthesis</keyword>
<evidence type="ECO:0000256" key="4">
    <source>
        <dbReference type="ARBA" id="ARBA00022832"/>
    </source>
</evidence>
<dbReference type="InterPro" id="IPR015876">
    <property type="entry name" value="Acyl-CoA_DS"/>
</dbReference>
<dbReference type="GO" id="GO:0006633">
    <property type="term" value="P:fatty acid biosynthetic process"/>
    <property type="evidence" value="ECO:0007669"/>
    <property type="project" value="UniProtKB-KW"/>
</dbReference>
<comment type="caution">
    <text evidence="12">The sequence shown here is derived from an EMBL/GenBank/DDBJ whole genome shotgun (WGS) entry which is preliminary data.</text>
</comment>
<keyword evidence="4" id="KW-0276">Fatty acid metabolism</keyword>
<comment type="similarity">
    <text evidence="2 9">Belongs to the fatty acid desaturase type 1 family.</text>
</comment>
<dbReference type="PRINTS" id="PR00075">
    <property type="entry name" value="FACDDSATRASE"/>
</dbReference>
<evidence type="ECO:0000313" key="13">
    <source>
        <dbReference type="Proteomes" id="UP000325313"/>
    </source>
</evidence>
<keyword evidence="6 9" id="KW-0560">Oxidoreductase</keyword>
<gene>
    <name evidence="12" type="ORF">PGTUg99_012419</name>
</gene>
<evidence type="ECO:0000256" key="3">
    <source>
        <dbReference type="ARBA" id="ARBA00022692"/>
    </source>
</evidence>
<evidence type="ECO:0000256" key="7">
    <source>
        <dbReference type="ARBA" id="ARBA00023098"/>
    </source>
</evidence>
<dbReference type="GO" id="GO:0016717">
    <property type="term" value="F:oxidoreductase activity, acting on paired donors, with oxidation of a pair of donors resulting in the reduction of molecular oxygen to two molecules of water"/>
    <property type="evidence" value="ECO:0007669"/>
    <property type="project" value="InterPro"/>
</dbReference>
<dbReference type="Proteomes" id="UP000325313">
    <property type="component" value="Unassembled WGS sequence"/>
</dbReference>
<dbReference type="GO" id="GO:0016020">
    <property type="term" value="C:membrane"/>
    <property type="evidence" value="ECO:0007669"/>
    <property type="project" value="UniProtKB-SubCell"/>
</dbReference>
<evidence type="ECO:0000256" key="6">
    <source>
        <dbReference type="ARBA" id="ARBA00023002"/>
    </source>
</evidence>
<evidence type="ECO:0000256" key="1">
    <source>
        <dbReference type="ARBA" id="ARBA00004141"/>
    </source>
</evidence>
<protein>
    <submittedName>
        <fullName evidence="12">Uncharacterized protein</fullName>
    </submittedName>
</protein>
<keyword evidence="3 9" id="KW-0812">Transmembrane</keyword>
<evidence type="ECO:0000256" key="8">
    <source>
        <dbReference type="ARBA" id="ARBA00023136"/>
    </source>
</evidence>
<evidence type="ECO:0000256" key="10">
    <source>
        <dbReference type="SAM" id="MobiDB-lite"/>
    </source>
</evidence>
<dbReference type="EMBL" id="VDEP01000171">
    <property type="protein sequence ID" value="KAA1126433.1"/>
    <property type="molecule type" value="Genomic_DNA"/>
</dbReference>
<keyword evidence="5 11" id="KW-1133">Transmembrane helix</keyword>
<organism evidence="12 13">
    <name type="scientific">Puccinia graminis f. sp. tritici</name>
    <dbReference type="NCBI Taxonomy" id="56615"/>
    <lineage>
        <taxon>Eukaryota</taxon>
        <taxon>Fungi</taxon>
        <taxon>Dikarya</taxon>
        <taxon>Basidiomycota</taxon>
        <taxon>Pucciniomycotina</taxon>
        <taxon>Pucciniomycetes</taxon>
        <taxon>Pucciniales</taxon>
        <taxon>Pucciniaceae</taxon>
        <taxon>Puccinia</taxon>
    </lineage>
</organism>